<dbReference type="RefSeq" id="WP_282589070.1">
    <property type="nucleotide sequence ID" value="NZ_JAMOIM010000060.1"/>
</dbReference>
<evidence type="ECO:0000256" key="1">
    <source>
        <dbReference type="SAM" id="Phobius"/>
    </source>
</evidence>
<sequence length="141" mass="14650">MSDEQLFGLVNAVPLAGWIALLLAPLAQARFVAIARVVAVVLAVGYAVGVAAALAGSGGPMPDLTTLSGLARAFSEPHVMLVGWVHYLAFDLWVGAWEAEEAGHLGMPHAALVPCLVLTFLAGPIGLLLFLALRARQWGSA</sequence>
<feature type="transmembrane region" description="Helical" evidence="1">
    <location>
        <begin position="111"/>
        <end position="133"/>
    </location>
</feature>
<reference evidence="2" key="1">
    <citation type="submission" date="2022-05" db="EMBL/GenBank/DDBJ databases">
        <authorList>
            <person name="Pankratov T."/>
        </authorList>
    </citation>
    <scope>NUCLEOTIDE SEQUENCE</scope>
    <source>
        <strain evidence="2">BP6-180914</strain>
    </source>
</reference>
<feature type="transmembrane region" description="Helical" evidence="1">
    <location>
        <begin position="33"/>
        <end position="55"/>
    </location>
</feature>
<dbReference type="AlphaFoldDB" id="A0AA42CRQ0"/>
<dbReference type="Proteomes" id="UP001165667">
    <property type="component" value="Unassembled WGS sequence"/>
</dbReference>
<feature type="transmembrane region" description="Helical" evidence="1">
    <location>
        <begin position="6"/>
        <end position="26"/>
    </location>
</feature>
<evidence type="ECO:0000313" key="3">
    <source>
        <dbReference type="Proteomes" id="UP001165667"/>
    </source>
</evidence>
<keyword evidence="1" id="KW-1133">Transmembrane helix</keyword>
<dbReference type="InterPro" id="IPR025461">
    <property type="entry name" value="ABA4-like"/>
</dbReference>
<protein>
    <submittedName>
        <fullName evidence="2">ABA4-like family protein</fullName>
    </submittedName>
</protein>
<proteinExistence type="predicted"/>
<organism evidence="2 3">
    <name type="scientific">Lichenifustis flavocetrariae</name>
    <dbReference type="NCBI Taxonomy" id="2949735"/>
    <lineage>
        <taxon>Bacteria</taxon>
        <taxon>Pseudomonadati</taxon>
        <taxon>Pseudomonadota</taxon>
        <taxon>Alphaproteobacteria</taxon>
        <taxon>Hyphomicrobiales</taxon>
        <taxon>Lichenihabitantaceae</taxon>
        <taxon>Lichenifustis</taxon>
    </lineage>
</organism>
<accession>A0AA42CRQ0</accession>
<dbReference type="EMBL" id="JAMOIM010000060">
    <property type="protein sequence ID" value="MCW6512695.1"/>
    <property type="molecule type" value="Genomic_DNA"/>
</dbReference>
<gene>
    <name evidence="2" type="ORF">M8523_32840</name>
</gene>
<keyword evidence="1" id="KW-0812">Transmembrane</keyword>
<comment type="caution">
    <text evidence="2">The sequence shown here is derived from an EMBL/GenBank/DDBJ whole genome shotgun (WGS) entry which is preliminary data.</text>
</comment>
<evidence type="ECO:0000313" key="2">
    <source>
        <dbReference type="EMBL" id="MCW6512695.1"/>
    </source>
</evidence>
<dbReference type="Pfam" id="PF14108">
    <property type="entry name" value="ABA4-like"/>
    <property type="match status" value="1"/>
</dbReference>
<keyword evidence="3" id="KW-1185">Reference proteome</keyword>
<keyword evidence="1" id="KW-0472">Membrane</keyword>
<name>A0AA42CRQ0_9HYPH</name>